<comment type="subunit">
    <text evidence="5">Acetyl-CoA carboxylase is a heterotetramer composed of biotin carboxyl carrier protein (AccB), biotin carboxylase (AccC) and two subunits of ACCase subunit beta/alpha.</text>
</comment>
<name>A0A923LL83_9FIRM</name>
<reference evidence="20" key="1">
    <citation type="submission" date="2020-08" db="EMBL/GenBank/DDBJ databases">
        <title>Genome public.</title>
        <authorList>
            <person name="Liu C."/>
            <person name="Sun Q."/>
        </authorList>
    </citation>
    <scope>NUCLEOTIDE SEQUENCE</scope>
    <source>
        <strain evidence="20">BX1005</strain>
    </source>
</reference>
<proteinExistence type="inferred from homology"/>
<evidence type="ECO:0000256" key="2">
    <source>
        <dbReference type="ARBA" id="ARBA00004956"/>
    </source>
</evidence>
<dbReference type="GO" id="GO:0006633">
    <property type="term" value="P:fatty acid biosynthetic process"/>
    <property type="evidence" value="ECO:0007669"/>
    <property type="project" value="UniProtKB-KW"/>
</dbReference>
<protein>
    <recommendedName>
        <fullName evidence="16 17">Multifunctional fusion protein</fullName>
    </recommendedName>
    <domain>
        <recommendedName>
            <fullName evidence="16">Acetyl-coenzyme A carboxylase carboxyl transferase subunit alpha</fullName>
            <shortName evidence="16">ACCase subunit alpha</shortName>
            <shortName evidence="16">Acetyl-CoA carboxylase carboxyltransferase subunit alpha</shortName>
            <ecNumber evidence="16">2.1.3.15</ecNumber>
        </recommendedName>
    </domain>
    <domain>
        <recommendedName>
            <fullName evidence="17">Acetyl-coenzyme A carboxylase carboxyl transferase subunit beta</fullName>
            <shortName evidence="17">ACCase subunit beta</shortName>
            <shortName evidence="17">Acetyl-CoA carboxylase carboxyltransferase subunit beta</shortName>
        </recommendedName>
    </domain>
</protein>
<dbReference type="EC" id="2.1.3.15" evidence="16"/>
<evidence type="ECO:0000256" key="12">
    <source>
        <dbReference type="ARBA" id="ARBA00023098"/>
    </source>
</evidence>
<dbReference type="InterPro" id="IPR001095">
    <property type="entry name" value="Acetyl_CoA_COase_a_su"/>
</dbReference>
<evidence type="ECO:0000256" key="9">
    <source>
        <dbReference type="ARBA" id="ARBA00022741"/>
    </source>
</evidence>
<evidence type="ECO:0000256" key="10">
    <source>
        <dbReference type="ARBA" id="ARBA00022832"/>
    </source>
</evidence>
<keyword evidence="17" id="KW-0863">Zinc-finger</keyword>
<dbReference type="GO" id="GO:0016743">
    <property type="term" value="F:carboxyl- or carbamoyltransferase activity"/>
    <property type="evidence" value="ECO:0007669"/>
    <property type="project" value="UniProtKB-UniRule"/>
</dbReference>
<evidence type="ECO:0000256" key="14">
    <source>
        <dbReference type="ARBA" id="ARBA00025280"/>
    </source>
</evidence>
<keyword evidence="21" id="KW-1185">Reference proteome</keyword>
<dbReference type="HAMAP" id="MF_00823">
    <property type="entry name" value="AcetylCoA_CT_alpha"/>
    <property type="match status" value="1"/>
</dbReference>
<evidence type="ECO:0000256" key="6">
    <source>
        <dbReference type="ARBA" id="ARBA00022490"/>
    </source>
</evidence>
<evidence type="ECO:0000256" key="4">
    <source>
        <dbReference type="ARBA" id="ARBA00010284"/>
    </source>
</evidence>
<dbReference type="GO" id="GO:2001295">
    <property type="term" value="P:malonyl-CoA biosynthetic process"/>
    <property type="evidence" value="ECO:0007669"/>
    <property type="project" value="UniProtKB-UniRule"/>
</dbReference>
<dbReference type="SUPFAM" id="SSF52096">
    <property type="entry name" value="ClpP/crotonase"/>
    <property type="match status" value="2"/>
</dbReference>
<gene>
    <name evidence="17" type="primary">accD</name>
    <name evidence="16" type="synonym">accA</name>
    <name evidence="20" type="ORF">H8S17_01490</name>
</gene>
<dbReference type="Gene3D" id="3.90.226.10">
    <property type="entry name" value="2-enoyl-CoA Hydratase, Chain A, domain 1"/>
    <property type="match status" value="2"/>
</dbReference>
<evidence type="ECO:0000256" key="8">
    <source>
        <dbReference type="ARBA" id="ARBA00022679"/>
    </source>
</evidence>
<comment type="similarity">
    <text evidence="4">In the N-terminal section; belongs to the AccD/PCCB family.</text>
</comment>
<comment type="similarity">
    <text evidence="3">In the C-terminal section; belongs to the AccA family.</text>
</comment>
<evidence type="ECO:0000256" key="1">
    <source>
        <dbReference type="ARBA" id="ARBA00004496"/>
    </source>
</evidence>
<dbReference type="InterPro" id="IPR011762">
    <property type="entry name" value="COA_CT_N"/>
</dbReference>
<feature type="zinc finger region" description="C4-type" evidence="17">
    <location>
        <begin position="19"/>
        <end position="41"/>
    </location>
</feature>
<dbReference type="NCBIfam" id="TIGR00515">
    <property type="entry name" value="accD"/>
    <property type="match status" value="1"/>
</dbReference>
<comment type="subcellular location">
    <subcellularLocation>
        <location evidence="1 16">Cytoplasm</location>
    </subcellularLocation>
</comment>
<evidence type="ECO:0000256" key="15">
    <source>
        <dbReference type="ARBA" id="ARBA00049152"/>
    </source>
</evidence>
<keyword evidence="12 16" id="KW-0443">Lipid metabolism</keyword>
<evidence type="ECO:0000256" key="13">
    <source>
        <dbReference type="ARBA" id="ARBA00023160"/>
    </source>
</evidence>
<sequence>MIPLFKKKTTEEKADVIICPSCKKELVKSEVVANKYVCYECGNYFRVRTSNRLKMVADPKSFTPWFEEMEFQNPLDFPGYEEKILAAQEKTKLHEAVTIGEAKIYGESVVLGICDARFMMSSMGHIVGEKIAASVERATEKKLPVILFCCSGGARMQEGIISLMQMEKTSAALKRHSNAGLLYIPILTDPTTGGVTASFAMLGDIILAEPKALIGFAGPRVIEQTIGEKLPEGFQRAEFQLEHGFVDAIVERKDLKKTLYQILKLHHVKDGYANFTEKCEDKFIPSELMRERAAKSKSMSAWEKVKAARGVERLASVDYMGEIFEDFMELHGDRYFRDDPAVVGGIATINGQPVTVIGIHKGKDIKDCMRHNYGMPSPEGYRKALRLMKQAEKFHRPVITFVNTSGAFCGMEAEEGGQGEAIARNLYEMSDLKVPILSLMIGEGGSGGALGLAVGNEVWMMENATYSILSPEGFASILWKDGKRAKEAAEVMKITAEDLYQLHVVEKIIPEFGGADQDALHDISMFMKYHICEFLKKCSNMTGEELAEERYRRFRRF</sequence>
<keyword evidence="10 16" id="KW-0276">Fatty acid metabolism</keyword>
<keyword evidence="17" id="KW-0862">Zinc</keyword>
<dbReference type="PRINTS" id="PR01069">
    <property type="entry name" value="ACCCTRFRASEA"/>
</dbReference>
<dbReference type="GO" id="GO:0003989">
    <property type="term" value="F:acetyl-CoA carboxylase activity"/>
    <property type="evidence" value="ECO:0007669"/>
    <property type="project" value="InterPro"/>
</dbReference>
<dbReference type="NCBIfam" id="TIGR00513">
    <property type="entry name" value="accA"/>
    <property type="match status" value="1"/>
</dbReference>
<keyword evidence="7 16" id="KW-0444">Lipid biosynthesis</keyword>
<comment type="similarity">
    <text evidence="16">Belongs to the AccA family.</text>
</comment>
<dbReference type="NCBIfam" id="NF004344">
    <property type="entry name" value="PRK05724.1"/>
    <property type="match status" value="1"/>
</dbReference>
<dbReference type="PROSITE" id="PS50989">
    <property type="entry name" value="COA_CT_CTER"/>
    <property type="match status" value="1"/>
</dbReference>
<dbReference type="Pfam" id="PF03255">
    <property type="entry name" value="ACCA"/>
    <property type="match status" value="1"/>
</dbReference>
<dbReference type="AlphaFoldDB" id="A0A923LL83"/>
<evidence type="ECO:0000256" key="3">
    <source>
        <dbReference type="ARBA" id="ARBA00006276"/>
    </source>
</evidence>
<comment type="function">
    <text evidence="16">Component of the acetyl coenzyme A carboxylase (ACC) complex. First, biotin carboxylase catalyzes the carboxylation of biotin on its carrier protein (BCCP) and then the CO(2) group is transferred by the carboxyltransferase to acetyl-CoA to form malonyl-CoA.</text>
</comment>
<evidence type="ECO:0000256" key="17">
    <source>
        <dbReference type="HAMAP-Rule" id="MF_01395"/>
    </source>
</evidence>
<organism evidence="20 21">
    <name type="scientific">Roseburia zhanii</name>
    <dbReference type="NCBI Taxonomy" id="2763064"/>
    <lineage>
        <taxon>Bacteria</taxon>
        <taxon>Bacillati</taxon>
        <taxon>Bacillota</taxon>
        <taxon>Clostridia</taxon>
        <taxon>Lachnospirales</taxon>
        <taxon>Lachnospiraceae</taxon>
        <taxon>Roseburia</taxon>
    </lineage>
</organism>
<evidence type="ECO:0000256" key="16">
    <source>
        <dbReference type="HAMAP-Rule" id="MF_00823"/>
    </source>
</evidence>
<accession>A0A923LL83</accession>
<feature type="binding site" evidence="17">
    <location>
        <position position="38"/>
    </location>
    <ligand>
        <name>Zn(2+)</name>
        <dbReference type="ChEBI" id="CHEBI:29105"/>
    </ligand>
</feature>
<dbReference type="Proteomes" id="UP000606720">
    <property type="component" value="Unassembled WGS sequence"/>
</dbReference>
<comment type="caution">
    <text evidence="20">The sequence shown here is derived from an EMBL/GenBank/DDBJ whole genome shotgun (WGS) entry which is preliminary data.</text>
</comment>
<feature type="binding site" evidence="17">
    <location>
        <position position="22"/>
    </location>
    <ligand>
        <name>Zn(2+)</name>
        <dbReference type="ChEBI" id="CHEBI:29105"/>
    </ligand>
</feature>
<comment type="similarity">
    <text evidence="17">Belongs to the AccD/PCCB family.</text>
</comment>
<feature type="domain" description="CoA carboxyltransferase C-terminal" evidence="19">
    <location>
        <begin position="287"/>
        <end position="537"/>
    </location>
</feature>
<dbReference type="RefSeq" id="WP_186865931.1">
    <property type="nucleotide sequence ID" value="NZ_JACOPH010000001.1"/>
</dbReference>
<dbReference type="InterPro" id="IPR011763">
    <property type="entry name" value="COA_CT_C"/>
</dbReference>
<evidence type="ECO:0000313" key="21">
    <source>
        <dbReference type="Proteomes" id="UP000606720"/>
    </source>
</evidence>
<keyword evidence="17" id="KW-0479">Metal-binding</keyword>
<evidence type="ECO:0000259" key="18">
    <source>
        <dbReference type="PROSITE" id="PS50980"/>
    </source>
</evidence>
<evidence type="ECO:0000313" key="20">
    <source>
        <dbReference type="EMBL" id="MBC5712895.1"/>
    </source>
</evidence>
<keyword evidence="8 16" id="KW-0808">Transferase</keyword>
<feature type="binding site" evidence="17">
    <location>
        <position position="19"/>
    </location>
    <ligand>
        <name>Zn(2+)</name>
        <dbReference type="ChEBI" id="CHEBI:29105"/>
    </ligand>
</feature>
<feature type="binding site" evidence="17">
    <location>
        <position position="41"/>
    </location>
    <ligand>
        <name>Zn(2+)</name>
        <dbReference type="ChEBI" id="CHEBI:29105"/>
    </ligand>
</feature>
<keyword evidence="20" id="KW-0436">Ligase</keyword>
<dbReference type="InterPro" id="IPR029045">
    <property type="entry name" value="ClpP/crotonase-like_dom_sf"/>
</dbReference>
<dbReference type="Pfam" id="PF01039">
    <property type="entry name" value="Carboxyl_trans"/>
    <property type="match status" value="1"/>
</dbReference>
<dbReference type="NCBIfam" id="NF041504">
    <property type="entry name" value="AccA_sub"/>
    <property type="match status" value="1"/>
</dbReference>
<dbReference type="EMBL" id="JACOPH010000001">
    <property type="protein sequence ID" value="MBC5712895.1"/>
    <property type="molecule type" value="Genomic_DNA"/>
</dbReference>
<comment type="subunit">
    <text evidence="16">Acetyl-CoA carboxylase is a heterohexamer composed of biotin carboxyl carrier protein (AccB), biotin carboxylase (AccC) and two subunits each of ACCase subunit alpha (AccA) and ACCase subunit beta (AccD).</text>
</comment>
<dbReference type="HAMAP" id="MF_01395">
    <property type="entry name" value="AcetylCoA_CT_beta"/>
    <property type="match status" value="1"/>
</dbReference>
<evidence type="ECO:0000256" key="11">
    <source>
        <dbReference type="ARBA" id="ARBA00022840"/>
    </source>
</evidence>
<keyword evidence="9 16" id="KW-0547">Nucleotide-binding</keyword>
<dbReference type="PANTHER" id="PTHR42853:SF3">
    <property type="entry name" value="ACETYL-COENZYME A CARBOXYLASE CARBOXYL TRANSFERASE SUBUNIT ALPHA, CHLOROPLASTIC"/>
    <property type="match status" value="1"/>
</dbReference>
<comment type="cofactor">
    <cofactor evidence="17">
        <name>Zn(2+)</name>
        <dbReference type="ChEBI" id="CHEBI:29105"/>
    </cofactor>
    <text evidence="17">Binds 1 zinc ion per subunit.</text>
</comment>
<evidence type="ECO:0000256" key="5">
    <source>
        <dbReference type="ARBA" id="ARBA00011664"/>
    </source>
</evidence>
<keyword evidence="13 16" id="KW-0275">Fatty acid biosynthesis</keyword>
<dbReference type="GO" id="GO:0009317">
    <property type="term" value="C:acetyl-CoA carboxylase complex"/>
    <property type="evidence" value="ECO:0007669"/>
    <property type="project" value="InterPro"/>
</dbReference>
<dbReference type="GO" id="GO:0005524">
    <property type="term" value="F:ATP binding"/>
    <property type="evidence" value="ECO:0007669"/>
    <property type="project" value="UniProtKB-KW"/>
</dbReference>
<dbReference type="InterPro" id="IPR034733">
    <property type="entry name" value="AcCoA_carboxyl_beta"/>
</dbReference>
<feature type="domain" description="CoA carboxyltransferase N-terminal" evidence="18">
    <location>
        <begin position="15"/>
        <end position="281"/>
    </location>
</feature>
<dbReference type="GO" id="GO:0008270">
    <property type="term" value="F:zinc ion binding"/>
    <property type="evidence" value="ECO:0007669"/>
    <property type="project" value="UniProtKB-UniRule"/>
</dbReference>
<comment type="function">
    <text evidence="14 17">Component of the acetyl coenzyme A carboxylase (ACC) complex. Biotin carboxylase (BC) catalyzes the carboxylation of biotin on its carrier protein (BCCP) and then the CO(2) group is transferred by the transcarboxylase to acetyl-CoA to form malonyl-CoA.</text>
</comment>
<dbReference type="InterPro" id="IPR000438">
    <property type="entry name" value="Acetyl_CoA_COase_Trfase_b_su"/>
</dbReference>
<dbReference type="PANTHER" id="PTHR42853">
    <property type="entry name" value="ACETYL-COENZYME A CARBOXYLASE CARBOXYL TRANSFERASE SUBUNIT ALPHA"/>
    <property type="match status" value="1"/>
</dbReference>
<dbReference type="PROSITE" id="PS50980">
    <property type="entry name" value="COA_CT_NTER"/>
    <property type="match status" value="1"/>
</dbReference>
<comment type="pathway">
    <text evidence="2 16">Lipid metabolism; malonyl-CoA biosynthesis; malonyl-CoA from acetyl-CoA: step 1/1.</text>
</comment>
<evidence type="ECO:0000259" key="19">
    <source>
        <dbReference type="PROSITE" id="PS50989"/>
    </source>
</evidence>
<keyword evidence="6 16" id="KW-0963">Cytoplasm</keyword>
<comment type="catalytic activity">
    <reaction evidence="15 16">
        <text>N(6)-carboxybiotinyl-L-lysyl-[protein] + acetyl-CoA = N(6)-biotinyl-L-lysyl-[protein] + malonyl-CoA</text>
        <dbReference type="Rhea" id="RHEA:54728"/>
        <dbReference type="Rhea" id="RHEA-COMP:10505"/>
        <dbReference type="Rhea" id="RHEA-COMP:10506"/>
        <dbReference type="ChEBI" id="CHEBI:57288"/>
        <dbReference type="ChEBI" id="CHEBI:57384"/>
        <dbReference type="ChEBI" id="CHEBI:83144"/>
        <dbReference type="ChEBI" id="CHEBI:83145"/>
        <dbReference type="EC" id="2.1.3.15"/>
    </reaction>
</comment>
<keyword evidence="11 16" id="KW-0067">ATP-binding</keyword>
<evidence type="ECO:0000256" key="7">
    <source>
        <dbReference type="ARBA" id="ARBA00022516"/>
    </source>
</evidence>